<evidence type="ECO:0000313" key="4">
    <source>
        <dbReference type="EMBL" id="OQR76705.1"/>
    </source>
</evidence>
<feature type="domain" description="GBF1-like tetratricopeptide repeats" evidence="3">
    <location>
        <begin position="205"/>
        <end position="386"/>
    </location>
</feature>
<evidence type="ECO:0000256" key="2">
    <source>
        <dbReference type="SAM" id="Phobius"/>
    </source>
</evidence>
<feature type="region of interest" description="Disordered" evidence="1">
    <location>
        <begin position="1"/>
        <end position="50"/>
    </location>
</feature>
<feature type="compositionally biased region" description="Polar residues" evidence="1">
    <location>
        <begin position="1"/>
        <end position="11"/>
    </location>
</feature>
<dbReference type="PANTHER" id="PTHR10663">
    <property type="entry name" value="GUANYL-NUCLEOTIDE EXCHANGE FACTOR"/>
    <property type="match status" value="1"/>
</dbReference>
<dbReference type="AlphaFoldDB" id="A0A1V9XTA8"/>
<dbReference type="OrthoDB" id="10258608at2759"/>
<dbReference type="Proteomes" id="UP000192247">
    <property type="component" value="Unassembled WGS sequence"/>
</dbReference>
<protein>
    <submittedName>
        <fullName evidence="4">Gbf1 protein</fullName>
    </submittedName>
</protein>
<evidence type="ECO:0000313" key="5">
    <source>
        <dbReference type="Proteomes" id="UP000192247"/>
    </source>
</evidence>
<dbReference type="InParanoid" id="A0A1V9XTA8"/>
<feature type="transmembrane region" description="Helical" evidence="2">
    <location>
        <begin position="294"/>
        <end position="315"/>
    </location>
</feature>
<reference evidence="4 5" key="1">
    <citation type="journal article" date="2017" name="Gigascience">
        <title>Draft genome of the honey bee ectoparasitic mite, Tropilaelaps mercedesae, is shaped by the parasitic life history.</title>
        <authorList>
            <person name="Dong X."/>
            <person name="Armstrong S.D."/>
            <person name="Xia D."/>
            <person name="Makepeace B.L."/>
            <person name="Darby A.C."/>
            <person name="Kadowaki T."/>
        </authorList>
    </citation>
    <scope>NUCLEOTIDE SEQUENCE [LARGE SCALE GENOMIC DNA]</scope>
    <source>
        <strain evidence="4">Wuxi-XJTLU</strain>
    </source>
</reference>
<dbReference type="PANTHER" id="PTHR10663:SF388">
    <property type="entry name" value="GOLGI-SPECIFIC BREFELDIN A-RESISTANCE GUANINE NUCLEOTIDE EXCHANGE FACTOR 1"/>
    <property type="match status" value="1"/>
</dbReference>
<evidence type="ECO:0000256" key="1">
    <source>
        <dbReference type="SAM" id="MobiDB-lite"/>
    </source>
</evidence>
<dbReference type="Pfam" id="PF23325">
    <property type="entry name" value="TPR_28"/>
    <property type="match status" value="1"/>
</dbReference>
<organism evidence="4 5">
    <name type="scientific">Tropilaelaps mercedesae</name>
    <dbReference type="NCBI Taxonomy" id="418985"/>
    <lineage>
        <taxon>Eukaryota</taxon>
        <taxon>Metazoa</taxon>
        <taxon>Ecdysozoa</taxon>
        <taxon>Arthropoda</taxon>
        <taxon>Chelicerata</taxon>
        <taxon>Arachnida</taxon>
        <taxon>Acari</taxon>
        <taxon>Parasitiformes</taxon>
        <taxon>Mesostigmata</taxon>
        <taxon>Gamasina</taxon>
        <taxon>Dermanyssoidea</taxon>
        <taxon>Laelapidae</taxon>
        <taxon>Tropilaelaps</taxon>
    </lineage>
</organism>
<keyword evidence="2" id="KW-1133">Transmembrane helix</keyword>
<proteinExistence type="predicted"/>
<sequence>MGSLRRSTSSVLEPDRGYTSDSEVSTRTPKHYSHHNSGNQVHNSQQNSSRQFSTNITGSWILVGQEDGSPAKTGNSSVNQHTISLSGCELVPHDAFAMTKAAQCLTQLVRDSGEVVGAGVDERNVESCIRCIRVFVEASLQSKSKRPRAIKTSRGAAKVARSPSPTSESDSDGAEGSSAPPEYPHIAVQLLDVMHSLHTSCIELWTRCWCPLLQGMARLCCDTRKPVRAAALGYLQRALLVQDLQVLGADQWEACFHQVLFPLLQALLERQVFTEPAVADETRVRVNTLLSKVFLQHLSLLLTLPTFTALWLTVLDFMDKFMHLEQGGDLLLDAIPESLKNMLLVMNTGGVFRVTHPDGCSGPSELWQVTWDRVEPFLPGLQDELFKKPEPPLALVPDTDQPAAVTSNNAAPQNVEDMEGGLPPVVSLEEALAIKTPGRVPLSRMMGGILMQETTLTPTGNNVLTSSATADATQTQLQQQSQQQVYPHHQQQQATVYTRCPPPRNTRPLLSLTNKNNNLNKHSKQLLANRC</sequence>
<accession>A0A1V9XTA8</accession>
<keyword evidence="2" id="KW-0812">Transmembrane</keyword>
<dbReference type="InterPro" id="IPR056604">
    <property type="entry name" value="GBF1-like_TPR"/>
</dbReference>
<feature type="region of interest" description="Disordered" evidence="1">
    <location>
        <begin position="146"/>
        <end position="180"/>
    </location>
</feature>
<gene>
    <name evidence="4" type="ORF">BIW11_03023</name>
</gene>
<dbReference type="STRING" id="418985.A0A1V9XTA8"/>
<dbReference type="EMBL" id="MNPL01004495">
    <property type="protein sequence ID" value="OQR76705.1"/>
    <property type="molecule type" value="Genomic_DNA"/>
</dbReference>
<keyword evidence="5" id="KW-1185">Reference proteome</keyword>
<comment type="caution">
    <text evidence="4">The sequence shown here is derived from an EMBL/GenBank/DDBJ whole genome shotgun (WGS) entry which is preliminary data.</text>
</comment>
<feature type="compositionally biased region" description="Polar residues" evidence="1">
    <location>
        <begin position="35"/>
        <end position="50"/>
    </location>
</feature>
<evidence type="ECO:0000259" key="3">
    <source>
        <dbReference type="Pfam" id="PF23325"/>
    </source>
</evidence>
<name>A0A1V9XTA8_9ACAR</name>
<keyword evidence="2" id="KW-0472">Membrane</keyword>